<keyword evidence="4" id="KW-1185">Reference proteome</keyword>
<gene>
    <name evidence="3" type="ORF">Taro_052586</name>
</gene>
<comment type="caution">
    <text evidence="3">The sequence shown here is derived from an EMBL/GenBank/DDBJ whole genome shotgun (WGS) entry which is preliminary data.</text>
</comment>
<feature type="domain" description="Mon2 C-terminal" evidence="2">
    <location>
        <begin position="128"/>
        <end position="398"/>
    </location>
</feature>
<dbReference type="InterPro" id="IPR032817">
    <property type="entry name" value="Mon2_C"/>
</dbReference>
<dbReference type="Proteomes" id="UP000652761">
    <property type="component" value="Unassembled WGS sequence"/>
</dbReference>
<evidence type="ECO:0000313" key="4">
    <source>
        <dbReference type="Proteomes" id="UP000652761"/>
    </source>
</evidence>
<feature type="region of interest" description="Disordered" evidence="1">
    <location>
        <begin position="201"/>
        <end position="222"/>
    </location>
</feature>
<reference evidence="3" key="1">
    <citation type="submission" date="2017-07" db="EMBL/GenBank/DDBJ databases">
        <title>Taro Niue Genome Assembly and Annotation.</title>
        <authorList>
            <person name="Atibalentja N."/>
            <person name="Keating K."/>
            <person name="Fields C.J."/>
        </authorList>
    </citation>
    <scope>NUCLEOTIDE SEQUENCE</scope>
    <source>
        <strain evidence="3">Niue_2</strain>
        <tissue evidence="3">Leaf</tissue>
    </source>
</reference>
<proteinExistence type="predicted"/>
<dbReference type="OrthoDB" id="294853at2759"/>
<evidence type="ECO:0000259" key="2">
    <source>
        <dbReference type="Pfam" id="PF16206"/>
    </source>
</evidence>
<feature type="compositionally biased region" description="Polar residues" evidence="1">
    <location>
        <begin position="205"/>
        <end position="222"/>
    </location>
</feature>
<dbReference type="Pfam" id="PF16206">
    <property type="entry name" value="Mon2_C"/>
    <property type="match status" value="2"/>
</dbReference>
<dbReference type="SUPFAM" id="SSF48371">
    <property type="entry name" value="ARM repeat"/>
    <property type="match status" value="1"/>
</dbReference>
<organism evidence="3 4">
    <name type="scientific">Colocasia esculenta</name>
    <name type="common">Wild taro</name>
    <name type="synonym">Arum esculentum</name>
    <dbReference type="NCBI Taxonomy" id="4460"/>
    <lineage>
        <taxon>Eukaryota</taxon>
        <taxon>Viridiplantae</taxon>
        <taxon>Streptophyta</taxon>
        <taxon>Embryophyta</taxon>
        <taxon>Tracheophyta</taxon>
        <taxon>Spermatophyta</taxon>
        <taxon>Magnoliopsida</taxon>
        <taxon>Liliopsida</taxon>
        <taxon>Araceae</taxon>
        <taxon>Aroideae</taxon>
        <taxon>Colocasieae</taxon>
        <taxon>Colocasia</taxon>
    </lineage>
</organism>
<sequence length="941" mass="105373">SFSLTLFWTFPGVESIWDQVVDHILELINNSNHQFRQMGLDALDRSISSVLGSDKFHEVALHHCQLNGANVKGTDAVLSSFECAIISPLRILYKSSQNLDVRTGSVAHESERDLIPLGFQSIRVIMNDELSTIPIQSLDVCIDVTGAYGEQKTDLNISLTAVGLLWTTTDFIAKGLVGELANSKLAGFFIDVESNAMEKIDHQSNQDGSTIHPTSETHSKSPLLNTVDRDKLMFSVFSILRKLGGDERPEVRNAAIRTLFQTLGSHGQKLSRSMWEDCLWNYVFPILDSVDHLASTSSRDEWQGKELGTRGGKAVHMLIHHSRNTAQKQWDETLVLVLGGISRLLRSFFPFLQSLDNFSVGWERLLHFIRDSISNGSKEVAFAAINCLQTTVTSNCPKGNLSMSYLKSILDVYELVLRRSPSYSSGAANKVKQEILHGLGELFVQAKVMFDNEMYSQILLILHLAIRHSIATTDSYEIEFGVVQSMHRTIFEIVRLLRPTENLSAMWPELLRQLLCYLPVSESPLHEKRDQMHRTDKFCHDNENAKVAYHRSYKEYESCGHVEAQKNLISDASSHSELISCKNELGDFGNSSSGVSGDATVCTSSYIFGEKLIPVIIELFLAAPAAEKENVFPEIIRSLGRCMATRRDNPTSTLWRLAVEGFNSILVDDVTRLGVEHRTPQTVHRFTRTRLWKEVADVYDIFLVGSCGRAISSDALSAEILHADESLEMAVLNVLGDKILKAQLDAPYDSLQRLVSALDHCASRTGSLPIETVSLLPAHCSSFSLTCLQKLFSLASYNSTDVWHSTRSEVSKISITFLMSRCSCILNQFLMDENDLGDCSLPTLRIEELIYVLQELARLVIHPEAASVLHMDQYLKEALMRKRDVGVQAHLLVLFPSFCELVVSREATVRELVRVLLRLVASELGLLNLVACLLVIRQERR</sequence>
<dbReference type="EMBL" id="NMUH01009036">
    <property type="protein sequence ID" value="MQM19579.1"/>
    <property type="molecule type" value="Genomic_DNA"/>
</dbReference>
<dbReference type="AlphaFoldDB" id="A0A843XJ23"/>
<feature type="non-terminal residue" evidence="3">
    <location>
        <position position="941"/>
    </location>
</feature>
<name>A0A843XJ23_COLES</name>
<evidence type="ECO:0000313" key="3">
    <source>
        <dbReference type="EMBL" id="MQM19579.1"/>
    </source>
</evidence>
<dbReference type="InterPro" id="IPR016024">
    <property type="entry name" value="ARM-type_fold"/>
</dbReference>
<protein>
    <recommendedName>
        <fullName evidence="2">Mon2 C-terminal domain-containing protein</fullName>
    </recommendedName>
</protein>
<evidence type="ECO:0000256" key="1">
    <source>
        <dbReference type="SAM" id="MobiDB-lite"/>
    </source>
</evidence>
<accession>A0A843XJ23</accession>
<feature type="domain" description="Mon2 C-terminal" evidence="2">
    <location>
        <begin position="601"/>
        <end position="862"/>
    </location>
</feature>
<dbReference type="PANTHER" id="PTHR34199:SF4">
    <property type="entry name" value="ARM REPEAT SUPERFAMILY PROTEIN"/>
    <property type="match status" value="1"/>
</dbReference>
<dbReference type="PANTHER" id="PTHR34199">
    <property type="entry name" value="NUMOD3 MOTIF FAMILY PROTEIN, EXPRESSED"/>
    <property type="match status" value="1"/>
</dbReference>